<keyword evidence="3" id="KW-1185">Reference proteome</keyword>
<reference evidence="2 3" key="1">
    <citation type="submission" date="2021-01" db="EMBL/GenBank/DDBJ databases">
        <title>Evidence that Capnocytophaga endodontalis is a later homotypic synonym for Capnocytophaga genospecies AHN8471, and request for opinion on proposed recognition of strain AHN8471 as type strain of the species.</title>
        <authorList>
            <person name="Nicholson A.C."/>
            <person name="Hopper C.L."/>
            <person name="Gulvik C.A."/>
            <person name="Mcquiston J.R."/>
            <person name="Lau E.F."/>
        </authorList>
    </citation>
    <scope>NUCLEOTIDE SEQUENCE [LARGE SCALE GENOMIC DNA]</scope>
    <source>
        <strain evidence="2 3">AHN9576</strain>
    </source>
</reference>
<keyword evidence="1" id="KW-0812">Transmembrane</keyword>
<evidence type="ECO:0000313" key="2">
    <source>
        <dbReference type="EMBL" id="MBM0651034.1"/>
    </source>
</evidence>
<evidence type="ECO:0000313" key="3">
    <source>
        <dbReference type="Proteomes" id="UP000603506"/>
    </source>
</evidence>
<dbReference type="Proteomes" id="UP000603506">
    <property type="component" value="Unassembled WGS sequence"/>
</dbReference>
<proteinExistence type="predicted"/>
<organism evidence="2 3">
    <name type="scientific">Capnocytophaga genosp. AHN8471</name>
    <dbReference type="NCBI Taxonomy" id="327574"/>
    <lineage>
        <taxon>Bacteria</taxon>
        <taxon>Pseudomonadati</taxon>
        <taxon>Bacteroidota</taxon>
        <taxon>Flavobacteriia</taxon>
        <taxon>Flavobacteriales</taxon>
        <taxon>Flavobacteriaceae</taxon>
        <taxon>Capnocytophaga</taxon>
    </lineage>
</organism>
<sequence length="47" mass="5458">MAKKQSNPQEIQKQNNTYWRISIGLSAISVLVMLYQIHLQKQKTNAN</sequence>
<comment type="caution">
    <text evidence="2">The sequence shown here is derived from an EMBL/GenBank/DDBJ whole genome shotgun (WGS) entry which is preliminary data.</text>
</comment>
<keyword evidence="1" id="KW-1133">Transmembrane helix</keyword>
<evidence type="ECO:0000256" key="1">
    <source>
        <dbReference type="SAM" id="Phobius"/>
    </source>
</evidence>
<keyword evidence="1" id="KW-0472">Membrane</keyword>
<dbReference type="EMBL" id="JAEUAH010000013">
    <property type="protein sequence ID" value="MBM0651034.1"/>
    <property type="molecule type" value="Genomic_DNA"/>
</dbReference>
<gene>
    <name evidence="2" type="ORF">JNB19_09770</name>
</gene>
<dbReference type="RefSeq" id="WP_203093347.1">
    <property type="nucleotide sequence ID" value="NZ_JAESPH010000004.1"/>
</dbReference>
<accession>A0ABS1YX95</accession>
<feature type="transmembrane region" description="Helical" evidence="1">
    <location>
        <begin position="17"/>
        <end position="35"/>
    </location>
</feature>
<protein>
    <submittedName>
        <fullName evidence="2">Uncharacterized protein</fullName>
    </submittedName>
</protein>
<name>A0ABS1YX95_9FLAO</name>